<dbReference type="SFLD" id="SFLDS00029">
    <property type="entry name" value="Radical_SAM"/>
    <property type="match status" value="1"/>
</dbReference>
<keyword evidence="5" id="KW-0408">Iron</keyword>
<keyword evidence="4" id="KW-0479">Metal-binding</keyword>
<dbReference type="InterPro" id="IPR023867">
    <property type="entry name" value="Sulphatase_maturase_rSAM"/>
</dbReference>
<feature type="domain" description="Radical SAM core" evidence="8">
    <location>
        <begin position="1"/>
        <end position="229"/>
    </location>
</feature>
<dbReference type="SFLD" id="SFLDF00289">
    <property type="entry name" value="anaerobic_Cys-type_sulfatase-m"/>
    <property type="match status" value="1"/>
</dbReference>
<organism evidence="9 10">
    <name type="scientific">Gemmiger gallinarum</name>
    <dbReference type="NCBI Taxonomy" id="2779354"/>
    <lineage>
        <taxon>Bacteria</taxon>
        <taxon>Bacillati</taxon>
        <taxon>Bacillota</taxon>
        <taxon>Clostridia</taxon>
        <taxon>Eubacteriales</taxon>
        <taxon>Gemmiger</taxon>
    </lineage>
</organism>
<comment type="similarity">
    <text evidence="7">Belongs to the radical SAM superfamily. Anaerobic sulfatase-maturating enzyme family.</text>
</comment>
<dbReference type="SFLD" id="SFLDG01384">
    <property type="entry name" value="thioether_bond_formation_requi"/>
    <property type="match status" value="1"/>
</dbReference>
<dbReference type="Gene3D" id="3.20.20.70">
    <property type="entry name" value="Aldolase class I"/>
    <property type="match status" value="1"/>
</dbReference>
<keyword evidence="6" id="KW-0411">Iron-sulfur</keyword>
<dbReference type="InterPro" id="IPR058240">
    <property type="entry name" value="rSAM_sf"/>
</dbReference>
<dbReference type="NCBIfam" id="TIGR03942">
    <property type="entry name" value="sulfatase_rSAM"/>
    <property type="match status" value="1"/>
</dbReference>
<evidence type="ECO:0000256" key="2">
    <source>
        <dbReference type="ARBA" id="ARBA00022485"/>
    </source>
</evidence>
<evidence type="ECO:0000259" key="8">
    <source>
        <dbReference type="PROSITE" id="PS51918"/>
    </source>
</evidence>
<keyword evidence="2" id="KW-0004">4Fe-4S</keyword>
<dbReference type="SFLD" id="SFLDG01072">
    <property type="entry name" value="dehydrogenase_like"/>
    <property type="match status" value="1"/>
</dbReference>
<protein>
    <submittedName>
        <fullName evidence="9">Anaerobic sulfatase maturase</fullName>
    </submittedName>
</protein>
<reference evidence="9 10" key="1">
    <citation type="submission" date="2020-10" db="EMBL/GenBank/DDBJ databases">
        <title>ChiBAC.</title>
        <authorList>
            <person name="Zenner C."/>
            <person name="Hitch T.C.A."/>
            <person name="Clavel T."/>
        </authorList>
    </citation>
    <scope>NUCLEOTIDE SEQUENCE [LARGE SCALE GENOMIC DNA]</scope>
    <source>
        <strain evidence="9 10">DSM 109015</strain>
    </source>
</reference>
<keyword evidence="3" id="KW-0949">S-adenosyl-L-methionine</keyword>
<dbReference type="Pfam" id="PF04055">
    <property type="entry name" value="Radical_SAM"/>
    <property type="match status" value="1"/>
</dbReference>
<dbReference type="SFLD" id="SFLDG01067">
    <property type="entry name" value="SPASM/twitch_domain_containing"/>
    <property type="match status" value="1"/>
</dbReference>
<comment type="caution">
    <text evidence="9">The sequence shown here is derived from an EMBL/GenBank/DDBJ whole genome shotgun (WGS) entry which is preliminary data.</text>
</comment>
<dbReference type="Pfam" id="PF13186">
    <property type="entry name" value="SPASM"/>
    <property type="match status" value="1"/>
</dbReference>
<keyword evidence="10" id="KW-1185">Reference proteome</keyword>
<dbReference type="InterPro" id="IPR034485">
    <property type="entry name" value="Anaerobic_Cys-type_sulfatase-m"/>
</dbReference>
<gene>
    <name evidence="9" type="ORF">INF35_12215</name>
</gene>
<comment type="cofactor">
    <cofactor evidence="1">
        <name>[4Fe-4S] cluster</name>
        <dbReference type="ChEBI" id="CHEBI:49883"/>
    </cofactor>
</comment>
<evidence type="ECO:0000256" key="3">
    <source>
        <dbReference type="ARBA" id="ARBA00022691"/>
    </source>
</evidence>
<dbReference type="CDD" id="cd21120">
    <property type="entry name" value="SPASM_anSME"/>
    <property type="match status" value="1"/>
</dbReference>
<dbReference type="SFLD" id="SFLDG01386">
    <property type="entry name" value="main_SPASM_domain-containing"/>
    <property type="match status" value="1"/>
</dbReference>
<name>A0ABR9R5X6_9FIRM</name>
<accession>A0ABR9R5X6</accession>
<dbReference type="CDD" id="cd01335">
    <property type="entry name" value="Radical_SAM"/>
    <property type="match status" value="1"/>
</dbReference>
<proteinExistence type="inferred from homology"/>
<evidence type="ECO:0000256" key="1">
    <source>
        <dbReference type="ARBA" id="ARBA00001966"/>
    </source>
</evidence>
<evidence type="ECO:0000313" key="9">
    <source>
        <dbReference type="EMBL" id="MBE5038553.1"/>
    </source>
</evidence>
<evidence type="ECO:0000313" key="10">
    <source>
        <dbReference type="Proteomes" id="UP000768567"/>
    </source>
</evidence>
<dbReference type="SUPFAM" id="SSF102114">
    <property type="entry name" value="Radical SAM enzymes"/>
    <property type="match status" value="1"/>
</dbReference>
<dbReference type="NCBIfam" id="TIGR04085">
    <property type="entry name" value="rSAM_more_4Fe4S"/>
    <property type="match status" value="1"/>
</dbReference>
<dbReference type="InterPro" id="IPR047207">
    <property type="entry name" value="SPASM_anSME"/>
</dbReference>
<dbReference type="PANTHER" id="PTHR43273:SF3">
    <property type="entry name" value="ANAEROBIC SULFATASE-MATURATING ENZYME HOMOLOG ASLB-RELATED"/>
    <property type="match status" value="1"/>
</dbReference>
<dbReference type="PANTHER" id="PTHR43273">
    <property type="entry name" value="ANAEROBIC SULFATASE-MATURATING ENZYME HOMOLOG ASLB-RELATED"/>
    <property type="match status" value="1"/>
</dbReference>
<evidence type="ECO:0000256" key="4">
    <source>
        <dbReference type="ARBA" id="ARBA00022723"/>
    </source>
</evidence>
<dbReference type="EMBL" id="JADCKC010000003">
    <property type="protein sequence ID" value="MBE5038553.1"/>
    <property type="molecule type" value="Genomic_DNA"/>
</dbReference>
<evidence type="ECO:0000256" key="5">
    <source>
        <dbReference type="ARBA" id="ARBA00023004"/>
    </source>
</evidence>
<dbReference type="PROSITE" id="PS51918">
    <property type="entry name" value="RADICAL_SAM"/>
    <property type="match status" value="1"/>
</dbReference>
<dbReference type="RefSeq" id="WP_193502796.1">
    <property type="nucleotide sequence ID" value="NZ_JADCKC010000003.1"/>
</dbReference>
<sequence>MQFVNFLIKPASSLCNMRCRYCFYEDEAANRTMPSMGVMTQETADLLIQEALDAVDFNGRISFAFQGGEPTVAGLDFFRHFVAEVARVNTRHIPVSYAIQTNGLAINEEWAEFLARNRFLVGVSLDGDKALHDEFRIDAAGKGTWNRVRQNITLLQRAGVEVNLLCVVTKRCAKSAVRVYHALQKTGVEFLQFIPCLDPIEQPRGSMPYSLLPEDYGNFLCALFDEWYRDWAAGHYTSVRLFDDYVHLAMGLPAGTCATSGSCGAYFVVEGDGSLYPCDFYVLDDWKLGHLGEQPLPALAKSDRAVRFLQNGLVHPAPCASCQWQSLCFGGCKRDWYDSPDGGKQNYYCPAFRQFFAHAASRLQQIARAELQARGR</sequence>
<evidence type="ECO:0000256" key="7">
    <source>
        <dbReference type="ARBA" id="ARBA00023601"/>
    </source>
</evidence>
<dbReference type="InterPro" id="IPR013785">
    <property type="entry name" value="Aldolase_TIM"/>
</dbReference>
<dbReference type="Proteomes" id="UP000768567">
    <property type="component" value="Unassembled WGS sequence"/>
</dbReference>
<dbReference type="InterPro" id="IPR007197">
    <property type="entry name" value="rSAM"/>
</dbReference>
<evidence type="ECO:0000256" key="6">
    <source>
        <dbReference type="ARBA" id="ARBA00023014"/>
    </source>
</evidence>
<dbReference type="InterPro" id="IPR023885">
    <property type="entry name" value="4Fe4S-binding_SPASM_dom"/>
</dbReference>